<dbReference type="InterPro" id="IPR053842">
    <property type="entry name" value="NikA-like"/>
</dbReference>
<evidence type="ECO:0000313" key="2">
    <source>
        <dbReference type="EMBL" id="SEB22354.1"/>
    </source>
</evidence>
<name>A0A1H4HKK1_9SPHI</name>
<dbReference type="STRING" id="425514.SAMN05443550_1334"/>
<reference evidence="2 3" key="1">
    <citation type="submission" date="2016-10" db="EMBL/GenBank/DDBJ databases">
        <authorList>
            <person name="de Groot N.N."/>
        </authorList>
    </citation>
    <scope>NUCLEOTIDE SEQUENCE [LARGE SCALE GENOMIC DNA]</scope>
    <source>
        <strain evidence="2 3">DSM 19033</strain>
    </source>
</reference>
<dbReference type="AlphaFoldDB" id="A0A1H4HKK1"/>
<accession>A0A1H4HKK1</accession>
<dbReference type="Pfam" id="PF21983">
    <property type="entry name" value="NikA-like"/>
    <property type="match status" value="1"/>
</dbReference>
<proteinExistence type="predicted"/>
<protein>
    <submittedName>
        <fullName evidence="2">Mobilisation protein (MobC)</fullName>
    </submittedName>
</protein>
<evidence type="ECO:0000256" key="1">
    <source>
        <dbReference type="SAM" id="MobiDB-lite"/>
    </source>
</evidence>
<dbReference type="EMBL" id="FNRA01000033">
    <property type="protein sequence ID" value="SEB22354.1"/>
    <property type="molecule type" value="Genomic_DNA"/>
</dbReference>
<dbReference type="OrthoDB" id="3268254at2"/>
<gene>
    <name evidence="2" type="ORF">SAMN05443550_1334</name>
</gene>
<feature type="compositionally biased region" description="Basic and acidic residues" evidence="1">
    <location>
        <begin position="32"/>
        <end position="44"/>
    </location>
</feature>
<organism evidence="2 3">
    <name type="scientific">Pedobacter hartonius</name>
    <dbReference type="NCBI Taxonomy" id="425514"/>
    <lineage>
        <taxon>Bacteria</taxon>
        <taxon>Pseudomonadati</taxon>
        <taxon>Bacteroidota</taxon>
        <taxon>Sphingobacteriia</taxon>
        <taxon>Sphingobacteriales</taxon>
        <taxon>Sphingobacteriaceae</taxon>
        <taxon>Pedobacter</taxon>
    </lineage>
</organism>
<feature type="region of interest" description="Disordered" evidence="1">
    <location>
        <begin position="32"/>
        <end position="53"/>
    </location>
</feature>
<dbReference type="Proteomes" id="UP000198850">
    <property type="component" value="Unassembled WGS sequence"/>
</dbReference>
<keyword evidence="3" id="KW-1185">Reference proteome</keyword>
<sequence>MSLCFCYTKTFPGEDPERTCLALPVVAQSEERKEEKTMETVKKQDRLKKSKGGRPVKALKRENDIRVRLTQTEHFLISEKAKKAGMTISEWFRRSAVRGKVLVRVNTEDLKVLRTLSGMANNLNQLTKLAHQQGFLVVQRKCRELLSDIDDTLKKLSSDDR</sequence>
<evidence type="ECO:0000313" key="3">
    <source>
        <dbReference type="Proteomes" id="UP000198850"/>
    </source>
</evidence>